<keyword evidence="12" id="KW-1185">Reference proteome</keyword>
<evidence type="ECO:0000256" key="3">
    <source>
        <dbReference type="ARBA" id="ARBA00022449"/>
    </source>
</evidence>
<evidence type="ECO:0000256" key="10">
    <source>
        <dbReference type="SAM" id="Phobius"/>
    </source>
</evidence>
<evidence type="ECO:0000256" key="6">
    <source>
        <dbReference type="ARBA" id="ARBA00022989"/>
    </source>
</evidence>
<evidence type="ECO:0000256" key="1">
    <source>
        <dbReference type="ARBA" id="ARBA00004429"/>
    </source>
</evidence>
<feature type="transmembrane region" description="Helical" evidence="10">
    <location>
        <begin position="425"/>
        <end position="444"/>
    </location>
</feature>
<evidence type="ECO:0000313" key="12">
    <source>
        <dbReference type="Proteomes" id="UP000011717"/>
    </source>
</evidence>
<evidence type="ECO:0000256" key="2">
    <source>
        <dbReference type="ARBA" id="ARBA00022448"/>
    </source>
</evidence>
<feature type="transmembrane region" description="Helical" evidence="10">
    <location>
        <begin position="208"/>
        <end position="225"/>
    </location>
</feature>
<feature type="transmembrane region" description="Helical" evidence="10">
    <location>
        <begin position="326"/>
        <end position="347"/>
    </location>
</feature>
<dbReference type="GO" id="GO:0042910">
    <property type="term" value="F:xenobiotic transmembrane transporter activity"/>
    <property type="evidence" value="ECO:0007669"/>
    <property type="project" value="InterPro"/>
</dbReference>
<dbReference type="NCBIfam" id="TIGR00797">
    <property type="entry name" value="matE"/>
    <property type="match status" value="1"/>
</dbReference>
<keyword evidence="7" id="KW-0406">Ion transport</keyword>
<feature type="transmembrane region" description="Helical" evidence="10">
    <location>
        <begin position="60"/>
        <end position="81"/>
    </location>
</feature>
<feature type="transmembrane region" description="Helical" evidence="10">
    <location>
        <begin position="102"/>
        <end position="124"/>
    </location>
</feature>
<dbReference type="RefSeq" id="WP_008601690.1">
    <property type="nucleotide sequence ID" value="NZ_AMRV01000004.1"/>
</dbReference>
<dbReference type="GO" id="GO:0006811">
    <property type="term" value="P:monoatomic ion transport"/>
    <property type="evidence" value="ECO:0007669"/>
    <property type="project" value="UniProtKB-KW"/>
</dbReference>
<organism evidence="11 12">
    <name type="scientific">Pacificimonas flava</name>
    <dbReference type="NCBI Taxonomy" id="1234595"/>
    <lineage>
        <taxon>Bacteria</taxon>
        <taxon>Pseudomonadati</taxon>
        <taxon>Pseudomonadota</taxon>
        <taxon>Alphaproteobacteria</taxon>
        <taxon>Sphingomonadales</taxon>
        <taxon>Sphingosinicellaceae</taxon>
        <taxon>Pacificimonas</taxon>
    </lineage>
</organism>
<comment type="subcellular location">
    <subcellularLocation>
        <location evidence="1">Cell inner membrane</location>
        <topology evidence="1">Multi-pass membrane protein</topology>
    </subcellularLocation>
</comment>
<evidence type="ECO:0000256" key="5">
    <source>
        <dbReference type="ARBA" id="ARBA00022692"/>
    </source>
</evidence>
<dbReference type="InterPro" id="IPR050222">
    <property type="entry name" value="MATE_MdtK"/>
</dbReference>
<feature type="transmembrane region" description="Helical" evidence="10">
    <location>
        <begin position="359"/>
        <end position="378"/>
    </location>
</feature>
<feature type="transmembrane region" description="Helical" evidence="10">
    <location>
        <begin position="171"/>
        <end position="188"/>
    </location>
</feature>
<keyword evidence="5 10" id="KW-0812">Transmembrane</keyword>
<keyword evidence="6 10" id="KW-1133">Transmembrane helix</keyword>
<dbReference type="EMBL" id="AMRV01000004">
    <property type="protein sequence ID" value="EMD83007.1"/>
    <property type="molecule type" value="Genomic_DNA"/>
</dbReference>
<keyword evidence="3" id="KW-0050">Antiport</keyword>
<dbReference type="GO" id="GO:0005886">
    <property type="term" value="C:plasma membrane"/>
    <property type="evidence" value="ECO:0007669"/>
    <property type="project" value="UniProtKB-SubCell"/>
</dbReference>
<sequence length="461" mass="48410">MQNPTPPSLQPPPERSGLAAMLTLAWPVVLSRLGIMLMGVTDAIVVGHYSAQELSYQALGWAPTGVVLTTGVGLLMGIQVLTAQLVGEGRRGEAGAVLQRGLLLSLIVGVLVSVLLLYGARPLLDLMGFEEGLAPGAAAVVETLAWSLTPYLVSVAASFWLEALERPLPGMYLMVVANLVNLVLNLWLVPGTSPFGVQGAVASAWTTLFSRLVYAISLIAVIFYWQEARSLGVFALRRAASFHEYWGRMLKIGSASAVSYFVESTGFAAMTIIAGLVGATAVAAYSIVFNIAALVFMIPLGLSSATAVFVGKAFGAGDRPAVRRSGFEGMGFTVLLLAGVSLIVVVAPDRVAGFYTADTALLTAAVPALLTLCVFFPLDGLQVIAASALRASGDEWMPTLTHAISYNAVMLPTGYYLAITLDLGIMGLVLTMIGVTVLAGAFLLSRFLWVTRRGGTVPVPS</sequence>
<keyword evidence="2" id="KW-0813">Transport</keyword>
<feature type="transmembrane region" description="Helical" evidence="10">
    <location>
        <begin position="258"/>
        <end position="285"/>
    </location>
</feature>
<dbReference type="PANTHER" id="PTHR43298:SF2">
    <property type="entry name" value="FMN_FAD EXPORTER YEEO-RELATED"/>
    <property type="match status" value="1"/>
</dbReference>
<dbReference type="OrthoDB" id="9780160at2"/>
<comment type="caution">
    <text evidence="11">The sequence shown here is derived from an EMBL/GenBank/DDBJ whole genome shotgun (WGS) entry which is preliminary data.</text>
</comment>
<accession>M2U4P9</accession>
<gene>
    <name evidence="11" type="ORF">C725_1605</name>
</gene>
<keyword evidence="8 10" id="KW-0472">Membrane</keyword>
<protein>
    <recommendedName>
        <fullName evidence="9">Multidrug-efflux transporter</fullName>
    </recommendedName>
</protein>
<reference evidence="11 12" key="1">
    <citation type="journal article" date="2013" name="Genome Announc.">
        <title>Draft Genome Sequence of Strain JLT2015T, Belonging to the Family Sphingomonadaceae of the Alphaproteobacteria.</title>
        <authorList>
            <person name="Tang K."/>
            <person name="Liu K."/>
            <person name="Li S."/>
            <person name="Jiao N."/>
        </authorList>
    </citation>
    <scope>NUCLEOTIDE SEQUENCE [LARGE SCALE GENOMIC DNA]</scope>
    <source>
        <strain evidence="11 12">JLT2015</strain>
    </source>
</reference>
<dbReference type="GO" id="GO:0015297">
    <property type="term" value="F:antiporter activity"/>
    <property type="evidence" value="ECO:0007669"/>
    <property type="project" value="UniProtKB-KW"/>
</dbReference>
<dbReference type="InterPro" id="IPR048279">
    <property type="entry name" value="MdtK-like"/>
</dbReference>
<evidence type="ECO:0000313" key="11">
    <source>
        <dbReference type="EMBL" id="EMD83007.1"/>
    </source>
</evidence>
<feature type="transmembrane region" description="Helical" evidence="10">
    <location>
        <begin position="144"/>
        <end position="164"/>
    </location>
</feature>
<keyword evidence="4" id="KW-1003">Cell membrane</keyword>
<feature type="transmembrane region" description="Helical" evidence="10">
    <location>
        <begin position="291"/>
        <end position="314"/>
    </location>
</feature>
<evidence type="ECO:0000256" key="9">
    <source>
        <dbReference type="ARBA" id="ARBA00031636"/>
    </source>
</evidence>
<dbReference type="Pfam" id="PF01554">
    <property type="entry name" value="MatE"/>
    <property type="match status" value="2"/>
</dbReference>
<name>M2U4P9_9SPHN</name>
<evidence type="ECO:0000256" key="4">
    <source>
        <dbReference type="ARBA" id="ARBA00022475"/>
    </source>
</evidence>
<evidence type="ECO:0000256" key="8">
    <source>
        <dbReference type="ARBA" id="ARBA00023136"/>
    </source>
</evidence>
<evidence type="ECO:0000256" key="7">
    <source>
        <dbReference type="ARBA" id="ARBA00023065"/>
    </source>
</evidence>
<dbReference type="PANTHER" id="PTHR43298">
    <property type="entry name" value="MULTIDRUG RESISTANCE PROTEIN NORM-RELATED"/>
    <property type="match status" value="1"/>
</dbReference>
<dbReference type="PIRSF" id="PIRSF006603">
    <property type="entry name" value="DinF"/>
    <property type="match status" value="1"/>
</dbReference>
<feature type="transmembrane region" description="Helical" evidence="10">
    <location>
        <begin position="18"/>
        <end position="40"/>
    </location>
</feature>
<dbReference type="Proteomes" id="UP000011717">
    <property type="component" value="Unassembled WGS sequence"/>
</dbReference>
<dbReference type="AlphaFoldDB" id="M2U4P9"/>
<proteinExistence type="predicted"/>
<dbReference type="InterPro" id="IPR002528">
    <property type="entry name" value="MATE_fam"/>
</dbReference>